<evidence type="ECO:0000256" key="7">
    <source>
        <dbReference type="ARBA" id="ARBA00023136"/>
    </source>
</evidence>
<keyword evidence="3 9" id="KW-0812">Transmembrane</keyword>
<feature type="domain" description="ABC transmembrane type-1" evidence="11">
    <location>
        <begin position="192"/>
        <end position="484"/>
    </location>
</feature>
<dbReference type="Pfam" id="PF00664">
    <property type="entry name" value="ABC_membrane"/>
    <property type="match status" value="2"/>
</dbReference>
<dbReference type="FunFam" id="3.40.50.300:FF:001471">
    <property type="entry name" value="P-loop containing nucleoside triphosphate hydrolase protein"/>
    <property type="match status" value="1"/>
</dbReference>
<dbReference type="InterPro" id="IPR027417">
    <property type="entry name" value="P-loop_NTPase"/>
</dbReference>
<dbReference type="SUPFAM" id="SSF52540">
    <property type="entry name" value="P-loop containing nucleoside triphosphate hydrolases"/>
    <property type="match status" value="2"/>
</dbReference>
<dbReference type="Pfam" id="PF04669">
    <property type="entry name" value="PBDC1"/>
    <property type="match status" value="1"/>
</dbReference>
<dbReference type="CDD" id="cd18578">
    <property type="entry name" value="ABC_6TM_Pgp_ABCB1_D2_like"/>
    <property type="match status" value="1"/>
</dbReference>
<feature type="transmembrane region" description="Helical" evidence="9">
    <location>
        <begin position="1028"/>
        <end position="1048"/>
    </location>
</feature>
<keyword evidence="13" id="KW-1185">Reference proteome</keyword>
<dbReference type="PROSITE" id="PS00211">
    <property type="entry name" value="ABC_TRANSPORTER_1"/>
    <property type="match status" value="1"/>
</dbReference>
<dbReference type="InterPro" id="IPR011527">
    <property type="entry name" value="ABC1_TM_dom"/>
</dbReference>
<dbReference type="InterPro" id="IPR003593">
    <property type="entry name" value="AAA+_ATPase"/>
</dbReference>
<dbReference type="Gene3D" id="1.20.1560.10">
    <property type="entry name" value="ABC transporter type 1, transmembrane domain"/>
    <property type="match status" value="3"/>
</dbReference>
<dbReference type="InterPro" id="IPR017871">
    <property type="entry name" value="ABC_transporter-like_CS"/>
</dbReference>
<evidence type="ECO:0000256" key="4">
    <source>
        <dbReference type="ARBA" id="ARBA00022741"/>
    </source>
</evidence>
<feature type="transmembrane region" description="Helical" evidence="9">
    <location>
        <begin position="1211"/>
        <end position="1239"/>
    </location>
</feature>
<sequence>MALSAPGGGQLNAEDADNFEEIEKQFAVKVVQHMTTYWSLLTHIPGSKLKLTKQDDAIFESFTAAFPDFDVKATIDEDAMKSKEGKAQWREWIEGWKGKVDDYNFGAMVRGNAGWEYGEKETIFAVRMQFYGIEIARNRAGLNDWIHEKAQKEKAEGEASAETASAAADEEPAAPWKALFFFTTKANLPTLVIGLVAGSVAGAIQPLSAFIQGKLFEGFTDFATGKLTSAALYSQSRKWILYYVGLAVISWMGNFAVFATWLAFGELQAKSARDRLFHGLLEKDIRWYDMRKNGIGALLPRLQAQIRDLQLATSQPLGELFQLVATAVLSLGEAFYFGWDLTLVTISTVPIIMGLVFWVGAGMQGAIATQQARLTEAQKYSNSAFGAIETVKCFNGQDTELRKYAAKVSEAALSYYKVANLASIQTGLIVFLSSTIFVQGFYYGGVLVDKHKKTPAEIITCFLAAVAAFQAIQSLIPQLVVLEKGRAAGATLRRVMAEVTGGPKTEHTGGLLRPATCRGDIDVKNVSFAYPSRPGQLALENVSMYIQGGEMTFLIGKSGSGKSTISQLLMRFHATAEGSITIDGVPLASLDANWLRSNLTLVEQTTLLFNDTVFRNIAFGRHDYKSVSKMEVMAAAEFALLQLMISDMPEGLDTFVGHKGGAMSGGQRQRMALARARLRDTPVLMLDESTSALDHISRALMMDAIRQWRKGKTTIIITHDISQIEADDYVYVLEHGNVAQEGYRKHMETIPDTPFQGFLPPSRRARARPSVSRNNTTFESIHTRGSSMDSSSVYSREVDGIVADPLHEQLKASERKKNNRKTWMPSVFIEGSPAPNMRGIGGLGNKSAFTTPFLRMPVASTFMPKLTTAWEPLPPGKPRPISKDVTPVTSPKSNRKSIRASVRMPTLMEGLVKRTGNAAADARTGPDGGLRRRRKPVDETALAKLTGEGLAKISEDEGAQPGDAVVQMSFKPILKTLWPNLDLIARINVIFGFYCGTIHAVATPVFSYVFAKLLVTLSDPTDRVHKSLVYSMTMLAIAAADGLHTYAFRLCLEYAGQRWVDSLRSEAMACILNQPRAFFDKEINSVSRMTEGLDRDAEEMRNLLGRFIGMMYVAALMVTVSLIWAASAQWKFSLICLSAAAPYVFLVTNAFAGVSGRWETLSNDAAESASAIFTETFTNIKTVRAFTLEAHFKEKYELATNYTLKVGFIRALLSGFFFGLSDSASTFVTALIFYIATIIARDGGPSLIPSIIQVLAILIFTITNVSAILGYIPQIGAAKDTASRLLRLAQLPKGSHEHLGDTRITTVGDIVFTDLNFSYPSRPDQTILHNINLRIKPGTSVAIVGGSGSGKSTIANLLLNLYCTSTPPSPRGSRKLGDLTLAGRDIKHIHTPSLRSLVVVISQSPAIFAATVEENIIYGLPPGSPYTNRTNIVHAARSAGIHDFIASLPSGYNTLIGDGGMGISGGQAQRIAIARALVRNPAVLILDEATSALDVESATLIRQTLQRLLEERRGKITVIIITHSREQMEIAERIVVLDQGQVVEDGTFGELMERKGALRNLLSGGEWECGAEDADDEQAMGDGETESSTSRSGQRESGLRDYDWEGKKSRSRPRQRT</sequence>
<dbReference type="PROSITE" id="PS50893">
    <property type="entry name" value="ABC_TRANSPORTER_2"/>
    <property type="match status" value="2"/>
</dbReference>
<feature type="region of interest" description="Disordered" evidence="8">
    <location>
        <begin position="916"/>
        <end position="938"/>
    </location>
</feature>
<feature type="domain" description="ABC transporter" evidence="10">
    <location>
        <begin position="521"/>
        <end position="760"/>
    </location>
</feature>
<feature type="transmembrane region" description="Helical" evidence="9">
    <location>
        <begin position="1132"/>
        <end position="1152"/>
    </location>
</feature>
<evidence type="ECO:0000256" key="3">
    <source>
        <dbReference type="ARBA" id="ARBA00022692"/>
    </source>
</evidence>
<evidence type="ECO:0000256" key="2">
    <source>
        <dbReference type="ARBA" id="ARBA00022448"/>
    </source>
</evidence>
<dbReference type="CDD" id="cd18577">
    <property type="entry name" value="ABC_6TM_Pgp_ABCB1_D1_like"/>
    <property type="match status" value="1"/>
</dbReference>
<dbReference type="FunCoup" id="A0A1V8TMP6">
    <property type="interactions" value="1374"/>
</dbReference>
<feature type="domain" description="ABC transmembrane type-1" evidence="11">
    <location>
        <begin position="995"/>
        <end position="1277"/>
    </location>
</feature>
<dbReference type="STRING" id="1507870.A0A1V8TMP6"/>
<dbReference type="Pfam" id="PF00005">
    <property type="entry name" value="ABC_tran"/>
    <property type="match status" value="2"/>
</dbReference>
<feature type="transmembrane region" description="Helical" evidence="9">
    <location>
        <begin position="983"/>
        <end position="1008"/>
    </location>
</feature>
<dbReference type="InterPro" id="IPR023139">
    <property type="entry name" value="PBDC1-like_dom_sf"/>
</dbReference>
<dbReference type="Proteomes" id="UP000192596">
    <property type="component" value="Unassembled WGS sequence"/>
</dbReference>
<dbReference type="PROSITE" id="PS50929">
    <property type="entry name" value="ABC_TM1F"/>
    <property type="match status" value="2"/>
</dbReference>
<dbReference type="InterPro" id="IPR036640">
    <property type="entry name" value="ABC1_TM_sf"/>
</dbReference>
<evidence type="ECO:0000256" key="9">
    <source>
        <dbReference type="SAM" id="Phobius"/>
    </source>
</evidence>
<feature type="region of interest" description="Disordered" evidence="8">
    <location>
        <begin position="1569"/>
        <end position="1617"/>
    </location>
</feature>
<feature type="region of interest" description="Disordered" evidence="8">
    <location>
        <begin position="754"/>
        <end position="773"/>
    </location>
</feature>
<dbReference type="OrthoDB" id="6500128at2759"/>
<dbReference type="InterPro" id="IPR021148">
    <property type="entry name" value="Polysacc_synth_dom"/>
</dbReference>
<dbReference type="GO" id="GO:0015421">
    <property type="term" value="F:ABC-type oligopeptide transporter activity"/>
    <property type="evidence" value="ECO:0007669"/>
    <property type="project" value="TreeGrafter"/>
</dbReference>
<dbReference type="Gene3D" id="1.10.3560.10">
    <property type="entry name" value="yst0336 like domain"/>
    <property type="match status" value="1"/>
</dbReference>
<feature type="region of interest" description="Disordered" evidence="8">
    <location>
        <begin position="869"/>
        <end position="897"/>
    </location>
</feature>
<dbReference type="InterPro" id="IPR039421">
    <property type="entry name" value="Type_1_exporter"/>
</dbReference>
<dbReference type="GO" id="GO:0090374">
    <property type="term" value="P:oligopeptide export from mitochondrion"/>
    <property type="evidence" value="ECO:0007669"/>
    <property type="project" value="TreeGrafter"/>
</dbReference>
<evidence type="ECO:0000256" key="8">
    <source>
        <dbReference type="SAM" id="MobiDB-lite"/>
    </source>
</evidence>
<feature type="transmembrane region" description="Helical" evidence="9">
    <location>
        <begin position="239"/>
        <end position="264"/>
    </location>
</feature>
<feature type="transmembrane region" description="Helical" evidence="9">
    <location>
        <begin position="426"/>
        <end position="444"/>
    </location>
</feature>
<feature type="compositionally biased region" description="Basic and acidic residues" evidence="8">
    <location>
        <begin position="1593"/>
        <end position="1608"/>
    </location>
</feature>
<keyword evidence="5" id="KW-0067">ATP-binding</keyword>
<proteinExistence type="predicted"/>
<comment type="subcellular location">
    <subcellularLocation>
        <location evidence="1">Membrane</location>
        <topology evidence="1">Multi-pass membrane protein</topology>
    </subcellularLocation>
</comment>
<evidence type="ECO:0000313" key="12">
    <source>
        <dbReference type="EMBL" id="OQO12584.1"/>
    </source>
</evidence>
<dbReference type="GO" id="GO:0005743">
    <property type="term" value="C:mitochondrial inner membrane"/>
    <property type="evidence" value="ECO:0007669"/>
    <property type="project" value="TreeGrafter"/>
</dbReference>
<keyword evidence="4" id="KW-0547">Nucleotide-binding</keyword>
<protein>
    <submittedName>
        <fullName evidence="12">Uncharacterized protein</fullName>
    </submittedName>
</protein>
<feature type="transmembrane region" description="Helical" evidence="9">
    <location>
        <begin position="351"/>
        <end position="369"/>
    </location>
</feature>
<dbReference type="InParanoid" id="A0A1V8TMP6"/>
<evidence type="ECO:0000256" key="1">
    <source>
        <dbReference type="ARBA" id="ARBA00004141"/>
    </source>
</evidence>
<dbReference type="PANTHER" id="PTHR43394">
    <property type="entry name" value="ATP-DEPENDENT PERMEASE MDL1, MITOCHONDRIAL"/>
    <property type="match status" value="1"/>
</dbReference>
<feature type="transmembrane region" description="Helical" evidence="9">
    <location>
        <begin position="1103"/>
        <end position="1126"/>
    </location>
</feature>
<comment type="caution">
    <text evidence="12">The sequence shown here is derived from an EMBL/GenBank/DDBJ whole genome shotgun (WGS) entry which is preliminary data.</text>
</comment>
<accession>A0A1V8TMP6</accession>
<keyword evidence="6 9" id="KW-1133">Transmembrane helix</keyword>
<dbReference type="Gene3D" id="3.40.50.300">
    <property type="entry name" value="P-loop containing nucleotide triphosphate hydrolases"/>
    <property type="match status" value="2"/>
</dbReference>
<dbReference type="SMART" id="SM00382">
    <property type="entry name" value="AAA"/>
    <property type="match status" value="2"/>
</dbReference>
<feature type="compositionally biased region" description="Acidic residues" evidence="8">
    <location>
        <begin position="1569"/>
        <end position="1585"/>
    </location>
</feature>
<name>A0A1V8TMP6_9PEZI</name>
<reference evidence="13" key="1">
    <citation type="submission" date="2017-03" db="EMBL/GenBank/DDBJ databases">
        <title>Genomes of endolithic fungi from Antarctica.</title>
        <authorList>
            <person name="Coleine C."/>
            <person name="Masonjones S."/>
            <person name="Stajich J.E."/>
        </authorList>
    </citation>
    <scope>NUCLEOTIDE SEQUENCE [LARGE SCALE GENOMIC DNA]</scope>
    <source>
        <strain evidence="13">CCFEE 5527</strain>
    </source>
</reference>
<dbReference type="FunFam" id="3.40.50.300:FF:000604">
    <property type="entry name" value="ABC transporter B family member 28"/>
    <property type="match status" value="1"/>
</dbReference>
<feature type="transmembrane region" description="Helical" evidence="9">
    <location>
        <begin position="1251"/>
        <end position="1272"/>
    </location>
</feature>
<gene>
    <name evidence="12" type="ORF">B0A48_02046</name>
</gene>
<evidence type="ECO:0000313" key="13">
    <source>
        <dbReference type="Proteomes" id="UP000192596"/>
    </source>
</evidence>
<organism evidence="12 13">
    <name type="scientific">Cryoendolithus antarcticus</name>
    <dbReference type="NCBI Taxonomy" id="1507870"/>
    <lineage>
        <taxon>Eukaryota</taxon>
        <taxon>Fungi</taxon>
        <taxon>Dikarya</taxon>
        <taxon>Ascomycota</taxon>
        <taxon>Pezizomycotina</taxon>
        <taxon>Dothideomycetes</taxon>
        <taxon>Dothideomycetidae</taxon>
        <taxon>Cladosporiales</taxon>
        <taxon>Cladosporiaceae</taxon>
        <taxon>Cryoendolithus</taxon>
    </lineage>
</organism>
<evidence type="ECO:0000259" key="11">
    <source>
        <dbReference type="PROSITE" id="PS50929"/>
    </source>
</evidence>
<keyword evidence="7 9" id="KW-0472">Membrane</keyword>
<dbReference type="PANTHER" id="PTHR43394:SF15">
    <property type="entry name" value="ALPHA-FACTOR-TRANSPORTING ATPASE"/>
    <property type="match status" value="1"/>
</dbReference>
<dbReference type="EMBL" id="NAJO01000004">
    <property type="protein sequence ID" value="OQO12584.1"/>
    <property type="molecule type" value="Genomic_DNA"/>
</dbReference>
<feature type="domain" description="ABC transporter" evidence="10">
    <location>
        <begin position="1310"/>
        <end position="1564"/>
    </location>
</feature>
<dbReference type="GO" id="GO:0005524">
    <property type="term" value="F:ATP binding"/>
    <property type="evidence" value="ECO:0007669"/>
    <property type="project" value="UniProtKB-KW"/>
</dbReference>
<dbReference type="InterPro" id="IPR003439">
    <property type="entry name" value="ABC_transporter-like_ATP-bd"/>
</dbReference>
<keyword evidence="2" id="KW-0813">Transport</keyword>
<evidence type="ECO:0000259" key="10">
    <source>
        <dbReference type="PROSITE" id="PS50893"/>
    </source>
</evidence>
<evidence type="ECO:0000256" key="5">
    <source>
        <dbReference type="ARBA" id="ARBA00022840"/>
    </source>
</evidence>
<dbReference type="SUPFAM" id="SSF90123">
    <property type="entry name" value="ABC transporter transmembrane region"/>
    <property type="match status" value="2"/>
</dbReference>
<dbReference type="GO" id="GO:0016887">
    <property type="term" value="F:ATP hydrolysis activity"/>
    <property type="evidence" value="ECO:0007669"/>
    <property type="project" value="InterPro"/>
</dbReference>
<evidence type="ECO:0000256" key="6">
    <source>
        <dbReference type="ARBA" id="ARBA00022989"/>
    </source>
</evidence>